<feature type="region of interest" description="Disordered" evidence="13">
    <location>
        <begin position="1"/>
        <end position="130"/>
    </location>
</feature>
<dbReference type="PANTHER" id="PTHR10615">
    <property type="entry name" value="HISTONE ACETYLTRANSFERASE"/>
    <property type="match status" value="1"/>
</dbReference>
<evidence type="ECO:0000256" key="8">
    <source>
        <dbReference type="ARBA" id="ARBA00022853"/>
    </source>
</evidence>
<dbReference type="Gene3D" id="3.30.60.60">
    <property type="entry name" value="N-acetyl transferase-like"/>
    <property type="match status" value="1"/>
</dbReference>
<evidence type="ECO:0000313" key="16">
    <source>
        <dbReference type="Proteomes" id="UP000007014"/>
    </source>
</evidence>
<keyword evidence="7" id="KW-0862">Zinc</keyword>
<dbReference type="InterPro" id="IPR016197">
    <property type="entry name" value="Chromo-like_dom_sf"/>
</dbReference>
<sequence length="603" mass="68004">MPLGRTRSESSPNSLVTENETVGNQPEGNRGGVARVTRRALRRSATAGVATNSTGTAESANALSECSIPGETSFEHGTLREPGQRSSDSSLERATPTAASDLELASDTSDESALRRERSERHRIQRSHAVSSSLVATEYDAVGGKAGNTPRSTLSPQASASSVSDEALDADLSKHVDLGRIPLPRNLQLIAQSQILHEPHLGSIVDVRYNDELQQHEYYIHFDGWNKRLDEWLTIEHFDLSDLSERLREHYRRERASQARRRSRSSATASSGKRLRKAEHATAADVASSTAAAAAAAALGNESRADQQQKAASGTSAGADLPADVVTRVKNLHSIVIGRWEMETWYYSPLPPEYRNLRTLYVCEFTLKFFRTRDGLERHLARNTRWCPPGREIYRKDHLAVFEVDGARNHFYCQNICYISKLFLDHKTLYYDVDPFLFYVLCEIDDWGYHFVGYFSKEKASEENYNVACILTLPPYQRKGYGKFLIALSYELSRREGIRGSPEKPLSDLGLLGYRSYWSQILIDLLMKATGPLSIEDIADRTMMKTEDIIGTLRALDLVHYHEGQHVIDLRRVEHMDLGNRGMPFDPQYLRWSPPVERKRRKS</sequence>
<evidence type="ECO:0000256" key="11">
    <source>
        <dbReference type="PIRSR" id="PIRSR602717-51"/>
    </source>
</evidence>
<feature type="domain" description="MYST-type HAT" evidence="14">
    <location>
        <begin position="327"/>
        <end position="594"/>
    </location>
</feature>
<dbReference type="PANTHER" id="PTHR10615:SF161">
    <property type="entry name" value="HISTONE ACETYLTRANSFERASE KAT7"/>
    <property type="match status" value="1"/>
</dbReference>
<evidence type="ECO:0000256" key="4">
    <source>
        <dbReference type="ARBA" id="ARBA00022679"/>
    </source>
</evidence>
<dbReference type="InterPro" id="IPR016181">
    <property type="entry name" value="Acyl_CoA_acyltransferase"/>
</dbReference>
<feature type="region of interest" description="Disordered" evidence="13">
    <location>
        <begin position="253"/>
        <end position="283"/>
    </location>
</feature>
<evidence type="ECO:0000256" key="3">
    <source>
        <dbReference type="ARBA" id="ARBA00013184"/>
    </source>
</evidence>
<dbReference type="InterPro" id="IPR050603">
    <property type="entry name" value="MYST_HAT"/>
</dbReference>
<proteinExistence type="inferred from homology"/>
<protein>
    <recommendedName>
        <fullName evidence="3 12">Histone acetyltransferase</fullName>
        <ecNumber evidence="3 12">2.3.1.48</ecNumber>
    </recommendedName>
</protein>
<feature type="compositionally biased region" description="Polar residues" evidence="13">
    <location>
        <begin position="149"/>
        <end position="164"/>
    </location>
</feature>
<reference evidence="15 16" key="1">
    <citation type="journal article" date="2004" name="Nature">
        <title>Genome sequence of the ultrasmall unicellular red alga Cyanidioschyzon merolae 10D.</title>
        <authorList>
            <person name="Matsuzaki M."/>
            <person name="Misumi O."/>
            <person name="Shin-i T."/>
            <person name="Maruyama S."/>
            <person name="Takahara M."/>
            <person name="Miyagishima S."/>
            <person name="Mori T."/>
            <person name="Nishida K."/>
            <person name="Yagisawa F."/>
            <person name="Nishida K."/>
            <person name="Yoshida Y."/>
            <person name="Nishimura Y."/>
            <person name="Nakao S."/>
            <person name="Kobayashi T."/>
            <person name="Momoyama Y."/>
            <person name="Higashiyama T."/>
            <person name="Minoda A."/>
            <person name="Sano M."/>
            <person name="Nomoto H."/>
            <person name="Oishi K."/>
            <person name="Hayashi H."/>
            <person name="Ohta F."/>
            <person name="Nishizaka S."/>
            <person name="Haga S."/>
            <person name="Miura S."/>
            <person name="Morishita T."/>
            <person name="Kabeya Y."/>
            <person name="Terasawa K."/>
            <person name="Suzuki Y."/>
            <person name="Ishii Y."/>
            <person name="Asakawa S."/>
            <person name="Takano H."/>
            <person name="Ohta N."/>
            <person name="Kuroiwa H."/>
            <person name="Tanaka K."/>
            <person name="Shimizu N."/>
            <person name="Sugano S."/>
            <person name="Sato N."/>
            <person name="Nozaki H."/>
            <person name="Ogasawara N."/>
            <person name="Kohara Y."/>
            <person name="Kuroiwa T."/>
        </authorList>
    </citation>
    <scope>NUCLEOTIDE SEQUENCE [LARGE SCALE GENOMIC DNA]</scope>
    <source>
        <strain evidence="15 16">10D</strain>
    </source>
</reference>
<evidence type="ECO:0000256" key="7">
    <source>
        <dbReference type="ARBA" id="ARBA00022833"/>
    </source>
</evidence>
<dbReference type="Proteomes" id="UP000007014">
    <property type="component" value="Chromosome 12"/>
</dbReference>
<dbReference type="GO" id="GO:0006357">
    <property type="term" value="P:regulation of transcription by RNA polymerase II"/>
    <property type="evidence" value="ECO:0007669"/>
    <property type="project" value="TreeGrafter"/>
</dbReference>
<dbReference type="OMA" id="RIRNVEC"/>
<keyword evidence="8" id="KW-0156">Chromatin regulator</keyword>
<keyword evidence="4" id="KW-0808">Transferase</keyword>
<dbReference type="KEGG" id="cme:CYME_CML102C"/>
<dbReference type="Gene3D" id="2.30.30.140">
    <property type="match status" value="1"/>
</dbReference>
<feature type="compositionally biased region" description="Polar residues" evidence="13">
    <location>
        <begin position="49"/>
        <end position="64"/>
    </location>
</feature>
<feature type="active site" description="Proton donor/acceptor" evidence="11">
    <location>
        <position position="503"/>
    </location>
</feature>
<dbReference type="GO" id="GO:0003682">
    <property type="term" value="F:chromatin binding"/>
    <property type="evidence" value="ECO:0007669"/>
    <property type="project" value="TreeGrafter"/>
</dbReference>
<dbReference type="FunFam" id="3.30.60.60:FF:000001">
    <property type="entry name" value="Histone acetyltransferase"/>
    <property type="match status" value="1"/>
</dbReference>
<dbReference type="eggNOG" id="KOG2747">
    <property type="taxonomic scope" value="Eukaryota"/>
</dbReference>
<dbReference type="InterPro" id="IPR040706">
    <property type="entry name" value="Zf-MYST"/>
</dbReference>
<dbReference type="InterPro" id="IPR002717">
    <property type="entry name" value="HAT_MYST-type"/>
</dbReference>
<dbReference type="GO" id="GO:0008270">
    <property type="term" value="F:zinc ion binding"/>
    <property type="evidence" value="ECO:0007669"/>
    <property type="project" value="UniProtKB-KW"/>
</dbReference>
<dbReference type="Gene3D" id="3.40.630.30">
    <property type="match status" value="1"/>
</dbReference>
<keyword evidence="10 12" id="KW-0539">Nucleus</keyword>
<dbReference type="EC" id="2.3.1.48" evidence="3 12"/>
<evidence type="ECO:0000259" key="14">
    <source>
        <dbReference type="PROSITE" id="PS51726"/>
    </source>
</evidence>
<dbReference type="OrthoDB" id="787137at2759"/>
<evidence type="ECO:0000313" key="15">
    <source>
        <dbReference type="EMBL" id="BAM80714.1"/>
    </source>
</evidence>
<dbReference type="Gene3D" id="1.10.10.10">
    <property type="entry name" value="Winged helix-like DNA-binding domain superfamily/Winged helix DNA-binding domain"/>
    <property type="match status" value="1"/>
</dbReference>
<evidence type="ECO:0000256" key="13">
    <source>
        <dbReference type="SAM" id="MobiDB-lite"/>
    </source>
</evidence>
<dbReference type="FunFam" id="1.10.10.10:FF:000022">
    <property type="entry name" value="Histone acetyltransferase"/>
    <property type="match status" value="1"/>
</dbReference>
<dbReference type="InterPro" id="IPR025995">
    <property type="entry name" value="Tudor-knot"/>
</dbReference>
<dbReference type="Pfam" id="PF01853">
    <property type="entry name" value="MOZ_SAS"/>
    <property type="match status" value="1"/>
</dbReference>
<dbReference type="GO" id="GO:0005634">
    <property type="term" value="C:nucleus"/>
    <property type="evidence" value="ECO:0007669"/>
    <property type="project" value="UniProtKB-SubCell"/>
</dbReference>
<dbReference type="Gramene" id="CML102CT">
    <property type="protein sequence ID" value="CML102CT"/>
    <property type="gene ID" value="CML102C"/>
</dbReference>
<feature type="region of interest" description="Disordered" evidence="13">
    <location>
        <begin position="142"/>
        <end position="166"/>
    </location>
</feature>
<name>M1V8K6_CYAM1</name>
<dbReference type="PROSITE" id="PS51726">
    <property type="entry name" value="MYST_HAT"/>
    <property type="match status" value="1"/>
</dbReference>
<evidence type="ECO:0000256" key="2">
    <source>
        <dbReference type="ARBA" id="ARBA00010107"/>
    </source>
</evidence>
<dbReference type="HOGENOM" id="CLU_011815_2_2_1"/>
<evidence type="ECO:0000256" key="12">
    <source>
        <dbReference type="RuleBase" id="RU361211"/>
    </source>
</evidence>
<dbReference type="GO" id="GO:0003712">
    <property type="term" value="F:transcription coregulator activity"/>
    <property type="evidence" value="ECO:0007669"/>
    <property type="project" value="TreeGrafter"/>
</dbReference>
<dbReference type="CDD" id="cd04301">
    <property type="entry name" value="NAT_SF"/>
    <property type="match status" value="1"/>
</dbReference>
<evidence type="ECO:0000256" key="5">
    <source>
        <dbReference type="ARBA" id="ARBA00022723"/>
    </source>
</evidence>
<keyword evidence="5" id="KW-0479">Metal-binding</keyword>
<evidence type="ECO:0000256" key="9">
    <source>
        <dbReference type="ARBA" id="ARBA00022990"/>
    </source>
</evidence>
<keyword evidence="16" id="KW-1185">Reference proteome</keyword>
<feature type="compositionally biased region" description="Polar residues" evidence="13">
    <location>
        <begin position="9"/>
        <end position="27"/>
    </location>
</feature>
<dbReference type="GO" id="GO:0000785">
    <property type="term" value="C:chromatin"/>
    <property type="evidence" value="ECO:0007669"/>
    <property type="project" value="TreeGrafter"/>
</dbReference>
<dbReference type="SUPFAM" id="SSF54160">
    <property type="entry name" value="Chromo domain-like"/>
    <property type="match status" value="1"/>
</dbReference>
<dbReference type="FunFam" id="3.40.630.30:FF:000002">
    <property type="entry name" value="Histone acetyltransferase"/>
    <property type="match status" value="1"/>
</dbReference>
<organism evidence="15 16">
    <name type="scientific">Cyanidioschyzon merolae (strain NIES-3377 / 10D)</name>
    <name type="common">Unicellular red alga</name>
    <dbReference type="NCBI Taxonomy" id="280699"/>
    <lineage>
        <taxon>Eukaryota</taxon>
        <taxon>Rhodophyta</taxon>
        <taxon>Bangiophyceae</taxon>
        <taxon>Cyanidiales</taxon>
        <taxon>Cyanidiaceae</taxon>
        <taxon>Cyanidioschyzon</taxon>
    </lineage>
</organism>
<comment type="catalytic activity">
    <reaction evidence="12">
        <text>L-lysyl-[protein] + acetyl-CoA = N(6)-acetyl-L-lysyl-[protein] + CoA + H(+)</text>
        <dbReference type="Rhea" id="RHEA:45948"/>
        <dbReference type="Rhea" id="RHEA-COMP:9752"/>
        <dbReference type="Rhea" id="RHEA-COMP:10731"/>
        <dbReference type="ChEBI" id="CHEBI:15378"/>
        <dbReference type="ChEBI" id="CHEBI:29969"/>
        <dbReference type="ChEBI" id="CHEBI:57287"/>
        <dbReference type="ChEBI" id="CHEBI:57288"/>
        <dbReference type="ChEBI" id="CHEBI:61930"/>
        <dbReference type="EC" id="2.3.1.48"/>
    </reaction>
</comment>
<dbReference type="STRING" id="280699.M1V8K6"/>
<gene>
    <name evidence="15" type="ORF">CYME_CML102C</name>
</gene>
<evidence type="ECO:0000256" key="10">
    <source>
        <dbReference type="ARBA" id="ARBA00023242"/>
    </source>
</evidence>
<keyword evidence="6" id="KW-0863">Zinc-finger</keyword>
<dbReference type="RefSeq" id="XP_005536750.1">
    <property type="nucleotide sequence ID" value="XM_005536693.1"/>
</dbReference>
<evidence type="ECO:0000256" key="1">
    <source>
        <dbReference type="ARBA" id="ARBA00004123"/>
    </source>
</evidence>
<feature type="compositionally biased region" description="Basic and acidic residues" evidence="13">
    <location>
        <begin position="112"/>
        <end position="122"/>
    </location>
</feature>
<accession>M1V8K6</accession>
<comment type="subcellular location">
    <subcellularLocation>
        <location evidence="1 12">Nucleus</location>
    </subcellularLocation>
</comment>
<keyword evidence="9" id="KW-0007">Acetylation</keyword>
<reference evidence="15 16" key="2">
    <citation type="journal article" date="2007" name="BMC Biol.">
        <title>A 100%-complete sequence reveals unusually simple genomic features in the hot-spring red alga Cyanidioschyzon merolae.</title>
        <authorList>
            <person name="Nozaki H."/>
            <person name="Takano H."/>
            <person name="Misumi O."/>
            <person name="Terasawa K."/>
            <person name="Matsuzaki M."/>
            <person name="Maruyama S."/>
            <person name="Nishida K."/>
            <person name="Yagisawa F."/>
            <person name="Yoshida Y."/>
            <person name="Fujiwara T."/>
            <person name="Takio S."/>
            <person name="Tamura K."/>
            <person name="Chung S.J."/>
            <person name="Nakamura S."/>
            <person name="Kuroiwa H."/>
            <person name="Tanaka K."/>
            <person name="Sato N."/>
            <person name="Kuroiwa T."/>
        </authorList>
    </citation>
    <scope>NUCLEOTIDE SEQUENCE [LARGE SCALE GENOMIC DNA]</scope>
    <source>
        <strain evidence="15 16">10D</strain>
    </source>
</reference>
<comment type="similarity">
    <text evidence="2 12">Belongs to the MYST (SAS/MOZ) family.</text>
</comment>
<dbReference type="GO" id="GO:0004402">
    <property type="term" value="F:histone acetyltransferase activity"/>
    <property type="evidence" value="ECO:0007669"/>
    <property type="project" value="InterPro"/>
</dbReference>
<dbReference type="GeneID" id="16994801"/>
<dbReference type="Pfam" id="PF17772">
    <property type="entry name" value="zf-MYST"/>
    <property type="match status" value="1"/>
</dbReference>
<dbReference type="EMBL" id="AP006494">
    <property type="protein sequence ID" value="BAM80714.1"/>
    <property type="molecule type" value="Genomic_DNA"/>
</dbReference>
<evidence type="ECO:0000256" key="6">
    <source>
        <dbReference type="ARBA" id="ARBA00022771"/>
    </source>
</evidence>
<dbReference type="AlphaFoldDB" id="M1V8K6"/>
<feature type="compositionally biased region" description="Basic and acidic residues" evidence="13">
    <location>
        <begin position="73"/>
        <end position="83"/>
    </location>
</feature>
<dbReference type="InterPro" id="IPR036388">
    <property type="entry name" value="WH-like_DNA-bd_sf"/>
</dbReference>
<dbReference type="SUPFAM" id="SSF55729">
    <property type="entry name" value="Acyl-CoA N-acyltransferases (Nat)"/>
    <property type="match status" value="1"/>
</dbReference>
<dbReference type="Pfam" id="PF11717">
    <property type="entry name" value="Tudor-knot"/>
    <property type="match status" value="1"/>
</dbReference>